<keyword evidence="2" id="KW-0136">Cellulose degradation</keyword>
<feature type="signal peptide" evidence="3">
    <location>
        <begin position="1"/>
        <end position="20"/>
    </location>
</feature>
<dbReference type="AlphaFoldDB" id="A0A4Y7TS44"/>
<dbReference type="Proteomes" id="UP000298030">
    <property type="component" value="Unassembled WGS sequence"/>
</dbReference>
<name>A0A4Y7TS44_COPMI</name>
<dbReference type="GO" id="GO:0030245">
    <property type="term" value="P:cellulose catabolic process"/>
    <property type="evidence" value="ECO:0007669"/>
    <property type="project" value="UniProtKB-UniRule"/>
</dbReference>
<dbReference type="CDD" id="cd21175">
    <property type="entry name" value="LPMO_AA9"/>
    <property type="match status" value="1"/>
</dbReference>
<evidence type="ECO:0000313" key="6">
    <source>
        <dbReference type="Proteomes" id="UP000298030"/>
    </source>
</evidence>
<dbReference type="PANTHER" id="PTHR33353">
    <property type="entry name" value="PUTATIVE (AFU_ORTHOLOGUE AFUA_1G12560)-RELATED"/>
    <property type="match status" value="1"/>
</dbReference>
<dbReference type="STRING" id="71717.A0A4Y7TS44"/>
<protein>
    <recommendedName>
        <fullName evidence="2">AA9 family lytic polysaccharide monooxygenase</fullName>
        <ecNumber evidence="2">1.14.99.56</ecNumber>
    </recommendedName>
    <alternativeName>
        <fullName evidence="2">Endo-beta-1,4-glucanase</fullName>
    </alternativeName>
    <alternativeName>
        <fullName evidence="2">Glycosyl hydrolase 61 family protein</fullName>
    </alternativeName>
</protein>
<dbReference type="OrthoDB" id="4849160at2759"/>
<dbReference type="EC" id="1.14.99.56" evidence="2"/>
<dbReference type="GO" id="GO:0005576">
    <property type="term" value="C:extracellular region"/>
    <property type="evidence" value="ECO:0007669"/>
    <property type="project" value="UniProtKB-SubCell"/>
</dbReference>
<evidence type="ECO:0000256" key="3">
    <source>
        <dbReference type="SAM" id="SignalP"/>
    </source>
</evidence>
<keyword evidence="2" id="KW-0964">Secreted</keyword>
<dbReference type="Pfam" id="PF03443">
    <property type="entry name" value="AA9"/>
    <property type="match status" value="1"/>
</dbReference>
<dbReference type="PANTHER" id="PTHR33353:SF19">
    <property type="entry name" value="GLYCOSYLHYDROLASE FAMILY 61-8 PROTEIN"/>
    <property type="match status" value="1"/>
</dbReference>
<comment type="subcellular location">
    <subcellularLocation>
        <location evidence="2">Secreted</location>
    </subcellularLocation>
</comment>
<evidence type="ECO:0000313" key="5">
    <source>
        <dbReference type="EMBL" id="TEB37005.1"/>
    </source>
</evidence>
<dbReference type="EMBL" id="QPFP01000005">
    <property type="protein sequence ID" value="TEB37005.1"/>
    <property type="molecule type" value="Genomic_DNA"/>
</dbReference>
<organism evidence="5 6">
    <name type="scientific">Coprinellus micaceus</name>
    <name type="common">Glistening ink-cap mushroom</name>
    <name type="synonym">Coprinus micaceus</name>
    <dbReference type="NCBI Taxonomy" id="71717"/>
    <lineage>
        <taxon>Eukaryota</taxon>
        <taxon>Fungi</taxon>
        <taxon>Dikarya</taxon>
        <taxon>Basidiomycota</taxon>
        <taxon>Agaricomycotina</taxon>
        <taxon>Agaricomycetes</taxon>
        <taxon>Agaricomycetidae</taxon>
        <taxon>Agaricales</taxon>
        <taxon>Agaricineae</taxon>
        <taxon>Psathyrellaceae</taxon>
        <taxon>Coprinellus</taxon>
    </lineage>
</organism>
<dbReference type="GO" id="GO:0008810">
    <property type="term" value="F:cellulase activity"/>
    <property type="evidence" value="ECO:0007669"/>
    <property type="project" value="UniProtKB-UniRule"/>
</dbReference>
<dbReference type="InterPro" id="IPR049892">
    <property type="entry name" value="AA9"/>
</dbReference>
<comment type="caution">
    <text evidence="5">The sequence shown here is derived from an EMBL/GenBank/DDBJ whole genome shotgun (WGS) entry which is preliminary data.</text>
</comment>
<keyword evidence="2" id="KW-0624">Polysaccharide degradation</keyword>
<comment type="function">
    <text evidence="2">Lytic polysaccharide monooxygenase (LMPO) that depolymerizes crystalline and amorphous polysaccharides via the oxidation of scissile alpha- or beta-(1-4)-glycosidic bonds, yielding C1 and/or C4 oxidation products. Catalysis by LPMOs requires the reduction of the active-site copper from Cu(II) to Cu(I) by a reducing agent and H(2)O(2) or O(2) as a cosubstrate.</text>
</comment>
<dbReference type="Gene3D" id="2.70.50.70">
    <property type="match status" value="1"/>
</dbReference>
<gene>
    <name evidence="5" type="ORF">FA13DRAFT_1727343</name>
</gene>
<evidence type="ECO:0000256" key="1">
    <source>
        <dbReference type="ARBA" id="ARBA00023157"/>
    </source>
</evidence>
<accession>A0A4Y7TS44</accession>
<keyword evidence="3" id="KW-0732">Signal</keyword>
<feature type="domain" description="Auxiliary Activity family 9 catalytic" evidence="4">
    <location>
        <begin position="21"/>
        <end position="237"/>
    </location>
</feature>
<comment type="catalytic activity">
    <reaction evidence="2">
        <text>[(1-&gt;4)-beta-D-glucosyl]n+m + reduced acceptor + O2 = 4-dehydro-beta-D-glucosyl-[(1-&gt;4)-beta-D-glucosyl]n-1 + [(1-&gt;4)-beta-D-glucosyl]m + acceptor + H2O.</text>
        <dbReference type="EC" id="1.14.99.56"/>
    </reaction>
</comment>
<sequence>MLGILTSLLIAPFLVNRVAAHGAVTSYRINDEVFPGYNAYDPPDGQVSIARPYYGIDPIFDVLNETIACNNDGGPIGPEGKQLSANIRAGDTITAIYGLWLHPFGPATVYMARCPGACIESNSRDLEWFKINHTGLIDGDIVYGHWGIAIVSTTGEYSAKVPEELAAGEYLIRNELIAIHPPSTGPQHYVECAQLKVFREPGSGPGKLPPSSFLTKFPGAYNPSDPGLNVNLYTPEAPTVTTYQIPGPAVWDGQDEEDELRLAESIRNVSRW</sequence>
<reference evidence="5 6" key="1">
    <citation type="journal article" date="2019" name="Nat. Ecol. Evol.">
        <title>Megaphylogeny resolves global patterns of mushroom evolution.</title>
        <authorList>
            <person name="Varga T."/>
            <person name="Krizsan K."/>
            <person name="Foldi C."/>
            <person name="Dima B."/>
            <person name="Sanchez-Garcia M."/>
            <person name="Sanchez-Ramirez S."/>
            <person name="Szollosi G.J."/>
            <person name="Szarkandi J.G."/>
            <person name="Papp V."/>
            <person name="Albert L."/>
            <person name="Andreopoulos W."/>
            <person name="Angelini C."/>
            <person name="Antonin V."/>
            <person name="Barry K.W."/>
            <person name="Bougher N.L."/>
            <person name="Buchanan P."/>
            <person name="Buyck B."/>
            <person name="Bense V."/>
            <person name="Catcheside P."/>
            <person name="Chovatia M."/>
            <person name="Cooper J."/>
            <person name="Damon W."/>
            <person name="Desjardin D."/>
            <person name="Finy P."/>
            <person name="Geml J."/>
            <person name="Haridas S."/>
            <person name="Hughes K."/>
            <person name="Justo A."/>
            <person name="Karasinski D."/>
            <person name="Kautmanova I."/>
            <person name="Kiss B."/>
            <person name="Kocsube S."/>
            <person name="Kotiranta H."/>
            <person name="LaButti K.M."/>
            <person name="Lechner B.E."/>
            <person name="Liimatainen K."/>
            <person name="Lipzen A."/>
            <person name="Lukacs Z."/>
            <person name="Mihaltcheva S."/>
            <person name="Morgado L.N."/>
            <person name="Niskanen T."/>
            <person name="Noordeloos M.E."/>
            <person name="Ohm R.A."/>
            <person name="Ortiz-Santana B."/>
            <person name="Ovrebo C."/>
            <person name="Racz N."/>
            <person name="Riley R."/>
            <person name="Savchenko A."/>
            <person name="Shiryaev A."/>
            <person name="Soop K."/>
            <person name="Spirin V."/>
            <person name="Szebenyi C."/>
            <person name="Tomsovsky M."/>
            <person name="Tulloss R.E."/>
            <person name="Uehling J."/>
            <person name="Grigoriev I.V."/>
            <person name="Vagvolgyi C."/>
            <person name="Papp T."/>
            <person name="Martin F.M."/>
            <person name="Miettinen O."/>
            <person name="Hibbett D.S."/>
            <person name="Nagy L.G."/>
        </authorList>
    </citation>
    <scope>NUCLEOTIDE SEQUENCE [LARGE SCALE GENOMIC DNA]</scope>
    <source>
        <strain evidence="5 6">FP101781</strain>
    </source>
</reference>
<evidence type="ECO:0000259" key="4">
    <source>
        <dbReference type="Pfam" id="PF03443"/>
    </source>
</evidence>
<comment type="domain">
    <text evidence="2">Has a modular structure: an endo-beta-1,4-glucanase catalytic module at the N-terminus, a linker rich in serines and threonines, and a C-terminal carbohydrate-binding module (CBM).</text>
</comment>
<keyword evidence="6" id="KW-1185">Reference proteome</keyword>
<feature type="chain" id="PRO_5021185087" description="AA9 family lytic polysaccharide monooxygenase" evidence="3">
    <location>
        <begin position="21"/>
        <end position="272"/>
    </location>
</feature>
<keyword evidence="1 2" id="KW-1015">Disulfide bond</keyword>
<dbReference type="GO" id="GO:0030248">
    <property type="term" value="F:cellulose binding"/>
    <property type="evidence" value="ECO:0007669"/>
    <property type="project" value="UniProtKB-UniRule"/>
</dbReference>
<keyword evidence="2" id="KW-0119">Carbohydrate metabolism</keyword>
<evidence type="ECO:0000256" key="2">
    <source>
        <dbReference type="RuleBase" id="RU368122"/>
    </source>
</evidence>
<dbReference type="InterPro" id="IPR005103">
    <property type="entry name" value="AA9_LPMO"/>
</dbReference>
<proteinExistence type="predicted"/>